<dbReference type="Gene3D" id="3.60.21.10">
    <property type="match status" value="1"/>
</dbReference>
<dbReference type="OrthoDB" id="8610138at2"/>
<dbReference type="SUPFAM" id="SSF56300">
    <property type="entry name" value="Metallo-dependent phosphatases"/>
    <property type="match status" value="1"/>
</dbReference>
<dbReference type="InterPro" id="IPR051158">
    <property type="entry name" value="Metallophosphoesterase_sf"/>
</dbReference>
<dbReference type="KEGG" id="tpla:ElP_52380"/>
<reference evidence="2 3" key="1">
    <citation type="submission" date="2019-02" db="EMBL/GenBank/DDBJ databases">
        <title>Deep-cultivation of Planctomycetes and their phenomic and genomic characterization uncovers novel biology.</title>
        <authorList>
            <person name="Wiegand S."/>
            <person name="Jogler M."/>
            <person name="Boedeker C."/>
            <person name="Pinto D."/>
            <person name="Vollmers J."/>
            <person name="Rivas-Marin E."/>
            <person name="Kohn T."/>
            <person name="Peeters S.H."/>
            <person name="Heuer A."/>
            <person name="Rast P."/>
            <person name="Oberbeckmann S."/>
            <person name="Bunk B."/>
            <person name="Jeske O."/>
            <person name="Meyerdierks A."/>
            <person name="Storesund J.E."/>
            <person name="Kallscheuer N."/>
            <person name="Luecker S."/>
            <person name="Lage O.M."/>
            <person name="Pohl T."/>
            <person name="Merkel B.J."/>
            <person name="Hornburger P."/>
            <person name="Mueller R.-W."/>
            <person name="Bruemmer F."/>
            <person name="Labrenz M."/>
            <person name="Spormann A.M."/>
            <person name="Op den Camp H."/>
            <person name="Overmann J."/>
            <person name="Amann R."/>
            <person name="Jetten M.S.M."/>
            <person name="Mascher T."/>
            <person name="Medema M.H."/>
            <person name="Devos D.P."/>
            <person name="Kaster A.-K."/>
            <person name="Ovreas L."/>
            <person name="Rohde M."/>
            <person name="Galperin M.Y."/>
            <person name="Jogler C."/>
        </authorList>
    </citation>
    <scope>NUCLEOTIDE SEQUENCE [LARGE SCALE GENOMIC DNA]</scope>
    <source>
        <strain evidence="2 3">ElP</strain>
    </source>
</reference>
<dbReference type="RefSeq" id="WP_145274924.1">
    <property type="nucleotide sequence ID" value="NZ_CP036426.1"/>
</dbReference>
<dbReference type="Proteomes" id="UP000317835">
    <property type="component" value="Chromosome"/>
</dbReference>
<dbReference type="PANTHER" id="PTHR31302">
    <property type="entry name" value="TRANSMEMBRANE PROTEIN WITH METALLOPHOSPHOESTERASE DOMAIN-RELATED"/>
    <property type="match status" value="1"/>
</dbReference>
<dbReference type="PANTHER" id="PTHR31302:SF22">
    <property type="entry name" value="PHOSPHOESTERASE"/>
    <property type="match status" value="1"/>
</dbReference>
<dbReference type="InterPro" id="IPR029052">
    <property type="entry name" value="Metallo-depent_PP-like"/>
</dbReference>
<dbReference type="Pfam" id="PF00149">
    <property type="entry name" value="Metallophos"/>
    <property type="match status" value="1"/>
</dbReference>
<gene>
    <name evidence="2" type="ORF">ElP_52380</name>
</gene>
<protein>
    <submittedName>
        <fullName evidence="2">Calcineurin-like phosphoesterase</fullName>
    </submittedName>
</protein>
<feature type="domain" description="Calcineurin-like phosphoesterase" evidence="1">
    <location>
        <begin position="1"/>
        <end position="199"/>
    </location>
</feature>
<organism evidence="2 3">
    <name type="scientific">Tautonia plasticadhaerens</name>
    <dbReference type="NCBI Taxonomy" id="2527974"/>
    <lineage>
        <taxon>Bacteria</taxon>
        <taxon>Pseudomonadati</taxon>
        <taxon>Planctomycetota</taxon>
        <taxon>Planctomycetia</taxon>
        <taxon>Isosphaerales</taxon>
        <taxon>Isosphaeraceae</taxon>
        <taxon>Tautonia</taxon>
    </lineage>
</organism>
<dbReference type="AlphaFoldDB" id="A0A518H8Y0"/>
<evidence type="ECO:0000313" key="3">
    <source>
        <dbReference type="Proteomes" id="UP000317835"/>
    </source>
</evidence>
<dbReference type="InterPro" id="IPR004843">
    <property type="entry name" value="Calcineurin-like_PHP"/>
</dbReference>
<sequence length="237" mass="26507">MKVWAISDLHLSFARPDRRERHAARWQDHALTMERHWQDAVGRDDLVLIPGDISMARNHRELQPDLDWLGRLPGLKVLSPGNHDSWFGKVDSIRPMLRRSQRAVDGDAIQEYGIVICGARGAPVNVDPDHSEADCQATDRAIASAEAMLEAASRLREPNMPLVVLWHHPPFDQHGRPGPWVDRFEASGVTACVYGHLHAQLQWSLAVQGSIGGIRYHCVAADAIGFRPLRIDGLDTH</sequence>
<keyword evidence="3" id="KW-1185">Reference proteome</keyword>
<dbReference type="GO" id="GO:0016787">
    <property type="term" value="F:hydrolase activity"/>
    <property type="evidence" value="ECO:0007669"/>
    <property type="project" value="InterPro"/>
</dbReference>
<name>A0A518H8Y0_9BACT</name>
<accession>A0A518H8Y0</accession>
<evidence type="ECO:0000313" key="2">
    <source>
        <dbReference type="EMBL" id="QDV37303.1"/>
    </source>
</evidence>
<proteinExistence type="predicted"/>
<dbReference type="EMBL" id="CP036426">
    <property type="protein sequence ID" value="QDV37303.1"/>
    <property type="molecule type" value="Genomic_DNA"/>
</dbReference>
<evidence type="ECO:0000259" key="1">
    <source>
        <dbReference type="Pfam" id="PF00149"/>
    </source>
</evidence>